<accession>A0A5M6CND9</accession>
<feature type="transmembrane region" description="Helical" evidence="9">
    <location>
        <begin position="235"/>
        <end position="256"/>
    </location>
</feature>
<dbReference type="Pfam" id="PF25539">
    <property type="entry name" value="Bestrophin_2"/>
    <property type="match status" value="1"/>
</dbReference>
<keyword evidence="5 9" id="KW-1133">Transmembrane helix</keyword>
<dbReference type="InterPro" id="IPR044669">
    <property type="entry name" value="YneE/VCCN1/2-like"/>
</dbReference>
<keyword evidence="11" id="KW-1185">Reference proteome</keyword>
<evidence type="ECO:0000256" key="4">
    <source>
        <dbReference type="ARBA" id="ARBA00022692"/>
    </source>
</evidence>
<dbReference type="PANTHER" id="PTHR33281">
    <property type="entry name" value="UPF0187 PROTEIN YNEE"/>
    <property type="match status" value="1"/>
</dbReference>
<keyword evidence="3" id="KW-1003">Cell membrane</keyword>
<feature type="transmembrane region" description="Helical" evidence="9">
    <location>
        <begin position="20"/>
        <end position="37"/>
    </location>
</feature>
<evidence type="ECO:0000256" key="3">
    <source>
        <dbReference type="ARBA" id="ARBA00022475"/>
    </source>
</evidence>
<keyword evidence="4 9" id="KW-0812">Transmembrane</keyword>
<evidence type="ECO:0000313" key="11">
    <source>
        <dbReference type="Proteomes" id="UP000323632"/>
    </source>
</evidence>
<reference evidence="10 11" key="1">
    <citation type="submission" date="2019-09" db="EMBL/GenBank/DDBJ databases">
        <title>Genome sequence and assembly of Taibaiella sp.</title>
        <authorList>
            <person name="Chhetri G."/>
        </authorList>
    </citation>
    <scope>NUCLEOTIDE SEQUENCE [LARGE SCALE GENOMIC DNA]</scope>
    <source>
        <strain evidence="10 11">KVB11</strain>
    </source>
</reference>
<proteinExistence type="inferred from homology"/>
<gene>
    <name evidence="10" type="ORF">F0919_02525</name>
</gene>
<evidence type="ECO:0000313" key="10">
    <source>
        <dbReference type="EMBL" id="KAA5536563.1"/>
    </source>
</evidence>
<keyword evidence="2" id="KW-0813">Transport</keyword>
<evidence type="ECO:0000256" key="6">
    <source>
        <dbReference type="ARBA" id="ARBA00023065"/>
    </source>
</evidence>
<comment type="caution">
    <text evidence="10">The sequence shown here is derived from an EMBL/GenBank/DDBJ whole genome shotgun (WGS) entry which is preliminary data.</text>
</comment>
<dbReference type="Proteomes" id="UP000323632">
    <property type="component" value="Unassembled WGS sequence"/>
</dbReference>
<organism evidence="10 11">
    <name type="scientific">Taibaiella lutea</name>
    <dbReference type="NCBI Taxonomy" id="2608001"/>
    <lineage>
        <taxon>Bacteria</taxon>
        <taxon>Pseudomonadati</taxon>
        <taxon>Bacteroidota</taxon>
        <taxon>Chitinophagia</taxon>
        <taxon>Chitinophagales</taxon>
        <taxon>Chitinophagaceae</taxon>
        <taxon>Taibaiella</taxon>
    </lineage>
</organism>
<evidence type="ECO:0000256" key="5">
    <source>
        <dbReference type="ARBA" id="ARBA00022989"/>
    </source>
</evidence>
<keyword evidence="7 9" id="KW-0472">Membrane</keyword>
<dbReference type="RefSeq" id="WP_150031140.1">
    <property type="nucleotide sequence ID" value="NZ_VWSH01000001.1"/>
</dbReference>
<dbReference type="PANTHER" id="PTHR33281:SF19">
    <property type="entry name" value="VOLTAGE-DEPENDENT ANION CHANNEL-FORMING PROTEIN YNEE"/>
    <property type="match status" value="1"/>
</dbReference>
<evidence type="ECO:0000256" key="2">
    <source>
        <dbReference type="ARBA" id="ARBA00022448"/>
    </source>
</evidence>
<keyword evidence="6" id="KW-0406">Ion transport</keyword>
<feature type="transmembrane region" description="Helical" evidence="9">
    <location>
        <begin position="268"/>
        <end position="287"/>
    </location>
</feature>
<dbReference type="AlphaFoldDB" id="A0A5M6CND9"/>
<evidence type="ECO:0000256" key="1">
    <source>
        <dbReference type="ARBA" id="ARBA00004651"/>
    </source>
</evidence>
<evidence type="ECO:0000256" key="9">
    <source>
        <dbReference type="SAM" id="Phobius"/>
    </source>
</evidence>
<evidence type="ECO:0000256" key="8">
    <source>
        <dbReference type="ARBA" id="ARBA00034708"/>
    </source>
</evidence>
<protein>
    <submittedName>
        <fullName evidence="10">Multidrug transporter</fullName>
    </submittedName>
</protein>
<comment type="subcellular location">
    <subcellularLocation>
        <location evidence="1">Cell membrane</location>
        <topology evidence="1">Multi-pass membrane protein</topology>
    </subcellularLocation>
</comment>
<sequence>MHAGKRYTLKQFLFWTRRDIYILIIFATIPTSLYFFLDWKWLAIPWVPIALIGTAAAFIVGFRNTQTYNRLWEARQIYGAIVNTSRSWGLLVKDQIAVNLPESKQKEIHQQLIYRHIAWLTAMRYQLRVSKIWENIKDKPSNIEYSNFYKVEEWEGNMEDAIKSFLSIEEQQYVLSKKNRATHIISLQSKHLKELRKQELIEQLNYIELEALLINLYEQQGKCERIKNFPYPRQFATINQMFIRLFMSLIPFGTLNEFSKLSKDYGEWFIWLTVPFSVTVAWVFLAMERIGESTENPFEGGANDVPITSMSRTIEIDLREMLDETQLPPAIEPMNDILM</sequence>
<dbReference type="EMBL" id="VWSH01000001">
    <property type="protein sequence ID" value="KAA5536563.1"/>
    <property type="molecule type" value="Genomic_DNA"/>
</dbReference>
<evidence type="ECO:0000256" key="7">
    <source>
        <dbReference type="ARBA" id="ARBA00023136"/>
    </source>
</evidence>
<dbReference type="GO" id="GO:0005254">
    <property type="term" value="F:chloride channel activity"/>
    <property type="evidence" value="ECO:0007669"/>
    <property type="project" value="InterPro"/>
</dbReference>
<dbReference type="GO" id="GO:0005886">
    <property type="term" value="C:plasma membrane"/>
    <property type="evidence" value="ECO:0007669"/>
    <property type="project" value="UniProtKB-SubCell"/>
</dbReference>
<comment type="similarity">
    <text evidence="8">Belongs to the anion channel-forming bestrophin (TC 1.A.46) family.</text>
</comment>
<feature type="transmembrane region" description="Helical" evidence="9">
    <location>
        <begin position="43"/>
        <end position="62"/>
    </location>
</feature>
<name>A0A5M6CND9_9BACT</name>